<dbReference type="GO" id="GO:0003924">
    <property type="term" value="F:GTPase activity"/>
    <property type="evidence" value="ECO:0007669"/>
    <property type="project" value="InterPro"/>
</dbReference>
<dbReference type="RefSeq" id="WP_011448305.1">
    <property type="nucleotide sequence ID" value="NC_007796.1"/>
</dbReference>
<feature type="domain" description="EngC GTPase" evidence="2">
    <location>
        <begin position="1"/>
        <end position="101"/>
    </location>
</feature>
<dbReference type="PANTHER" id="PTHR32120">
    <property type="entry name" value="SMALL RIBOSOMAL SUBUNIT BIOGENESIS GTPASE RSGA"/>
    <property type="match status" value="1"/>
</dbReference>
<keyword evidence="4" id="KW-1185">Reference proteome</keyword>
<dbReference type="EMBL" id="CP000254">
    <property type="protein sequence ID" value="ABD41028.1"/>
    <property type="molecule type" value="Genomic_DNA"/>
</dbReference>
<evidence type="ECO:0000313" key="4">
    <source>
        <dbReference type="Proteomes" id="UP000001941"/>
    </source>
</evidence>
<dbReference type="InterPro" id="IPR010914">
    <property type="entry name" value="RsgA_GTPase_dom"/>
</dbReference>
<dbReference type="CDD" id="cd01854">
    <property type="entry name" value="YjeQ_EngC"/>
    <property type="match status" value="1"/>
</dbReference>
<gene>
    <name evidence="3" type="ordered locus">Mhun_1285</name>
</gene>
<dbReference type="InterPro" id="IPR027417">
    <property type="entry name" value="P-loop_NTPase"/>
</dbReference>
<accession>Q2FKR3</accession>
<dbReference type="Pfam" id="PF03193">
    <property type="entry name" value="RsgA_GTPase"/>
    <property type="match status" value="1"/>
</dbReference>
<evidence type="ECO:0000259" key="2">
    <source>
        <dbReference type="PROSITE" id="PS50936"/>
    </source>
</evidence>
<dbReference type="OrthoDB" id="69796at2157"/>
<dbReference type="GO" id="GO:0005525">
    <property type="term" value="F:GTP binding"/>
    <property type="evidence" value="ECO:0007669"/>
    <property type="project" value="InterPro"/>
</dbReference>
<dbReference type="Gene3D" id="1.10.40.50">
    <property type="entry name" value="Probable gtpase engc, domain 3"/>
    <property type="match status" value="1"/>
</dbReference>
<dbReference type="eggNOG" id="arCOG00351">
    <property type="taxonomic scope" value="Archaea"/>
</dbReference>
<protein>
    <submittedName>
        <fullName evidence="3">GTPase EngC</fullName>
    </submittedName>
</protein>
<dbReference type="Proteomes" id="UP000001941">
    <property type="component" value="Chromosome"/>
</dbReference>
<dbReference type="NCBIfam" id="TIGR00157">
    <property type="entry name" value="ribosome small subunit-dependent GTPase A"/>
    <property type="match status" value="1"/>
</dbReference>
<organism evidence="3 4">
    <name type="scientific">Methanospirillum hungatei JF-1 (strain ATCC 27890 / DSM 864 / NBRC 100397 / JF-1)</name>
    <dbReference type="NCBI Taxonomy" id="323259"/>
    <lineage>
        <taxon>Archaea</taxon>
        <taxon>Methanobacteriati</taxon>
        <taxon>Methanobacteriota</taxon>
        <taxon>Stenosarchaea group</taxon>
        <taxon>Methanomicrobia</taxon>
        <taxon>Methanomicrobiales</taxon>
        <taxon>Methanospirillaceae</taxon>
        <taxon>Methanospirillum</taxon>
    </lineage>
</organism>
<reference evidence="4" key="1">
    <citation type="journal article" date="2016" name="Stand. Genomic Sci.">
        <title>Complete genome sequence of Methanospirillum hungatei type strain JF1.</title>
        <authorList>
            <person name="Gunsalus R.P."/>
            <person name="Cook L.E."/>
            <person name="Crable B."/>
            <person name="Rohlin L."/>
            <person name="McDonald E."/>
            <person name="Mouttaki H."/>
            <person name="Sieber J.R."/>
            <person name="Poweleit N."/>
            <person name="Zhou H."/>
            <person name="Lapidus A.L."/>
            <person name="Daligault H.E."/>
            <person name="Land M."/>
            <person name="Gilna P."/>
            <person name="Ivanova N."/>
            <person name="Kyrpides N."/>
            <person name="Culley D.E."/>
            <person name="McInerney M.J."/>
        </authorList>
    </citation>
    <scope>NUCLEOTIDE SEQUENCE [LARGE SCALE GENOMIC DNA]</scope>
    <source>
        <strain evidence="4">ATCC 27890 / DSM 864 / NBRC 100397 / JF-1</strain>
    </source>
</reference>
<dbReference type="PROSITE" id="PS50936">
    <property type="entry name" value="ENGC_GTPASE"/>
    <property type="match status" value="1"/>
</dbReference>
<name>Q2FKR3_METHJ</name>
<dbReference type="GeneID" id="3924966"/>
<dbReference type="Gene3D" id="3.40.50.300">
    <property type="entry name" value="P-loop containing nucleotide triphosphate hydrolases"/>
    <property type="match status" value="1"/>
</dbReference>
<dbReference type="EnsemblBacteria" id="ABD41028">
    <property type="protein sequence ID" value="ABD41028"/>
    <property type="gene ID" value="Mhun_1285"/>
</dbReference>
<dbReference type="AlphaFoldDB" id="Q2FKR3"/>
<dbReference type="SUPFAM" id="SSF52540">
    <property type="entry name" value="P-loop containing nucleoside triphosphate hydrolases"/>
    <property type="match status" value="1"/>
</dbReference>
<proteinExistence type="predicted"/>
<evidence type="ECO:0000256" key="1">
    <source>
        <dbReference type="ARBA" id="ARBA00022517"/>
    </source>
</evidence>
<sequence>MSEFVSLLTSEIGEIAVIPISALNNTGLEHLNPFLAPGNTVIFLGSSGVGKSTLINTLNGTSVQKTEDIREDDGKERHTTMVRHLVSLPSGSCLIDTPGMREIRIWTAEESVQDAFEDIAKFSQRCRFSDCAHEQEPGCAVRKAVEEGERSAGRLERYKKLLKEAAFERGNAEIGLKRFEKIRYKGISQLANEYREKKKWDAYR</sequence>
<dbReference type="InParanoid" id="Q2FKR3"/>
<evidence type="ECO:0000313" key="3">
    <source>
        <dbReference type="EMBL" id="ABD41028.1"/>
    </source>
</evidence>
<dbReference type="STRING" id="323259.Mhun_1285"/>
<dbReference type="PANTHER" id="PTHR32120:SF10">
    <property type="entry name" value="SMALL RIBOSOMAL SUBUNIT BIOGENESIS GTPASE RSGA"/>
    <property type="match status" value="1"/>
</dbReference>
<keyword evidence="1" id="KW-0690">Ribosome biogenesis</keyword>
<dbReference type="HOGENOM" id="CLU_033617_3_0_2"/>
<dbReference type="GO" id="GO:0042254">
    <property type="term" value="P:ribosome biogenesis"/>
    <property type="evidence" value="ECO:0007669"/>
    <property type="project" value="UniProtKB-KW"/>
</dbReference>
<dbReference type="InterPro" id="IPR004881">
    <property type="entry name" value="Ribosome_biogen_GTPase_RsgA"/>
</dbReference>
<dbReference type="KEGG" id="mhu:Mhun_1285"/>